<dbReference type="OrthoDB" id="10577954at2759"/>
<dbReference type="EMBL" id="JYDP01000022">
    <property type="protein sequence ID" value="KRZ14761.1"/>
    <property type="molecule type" value="Genomic_DNA"/>
</dbReference>
<dbReference type="Proteomes" id="UP000055024">
    <property type="component" value="Unassembled WGS sequence"/>
</dbReference>
<accession>A0A0V1HW18</accession>
<protein>
    <submittedName>
        <fullName evidence="1">Uncharacterized protein</fullName>
    </submittedName>
</protein>
<organism evidence="1 2">
    <name type="scientific">Trichinella zimbabwensis</name>
    <dbReference type="NCBI Taxonomy" id="268475"/>
    <lineage>
        <taxon>Eukaryota</taxon>
        <taxon>Metazoa</taxon>
        <taxon>Ecdysozoa</taxon>
        <taxon>Nematoda</taxon>
        <taxon>Enoplea</taxon>
        <taxon>Dorylaimia</taxon>
        <taxon>Trichinellida</taxon>
        <taxon>Trichinellidae</taxon>
        <taxon>Trichinella</taxon>
    </lineage>
</organism>
<dbReference type="AlphaFoldDB" id="A0A0V1HW18"/>
<keyword evidence="2" id="KW-1185">Reference proteome</keyword>
<reference evidence="1 2" key="1">
    <citation type="submission" date="2015-01" db="EMBL/GenBank/DDBJ databases">
        <title>Evolution of Trichinella species and genotypes.</title>
        <authorList>
            <person name="Korhonen P.K."/>
            <person name="Edoardo P."/>
            <person name="Giuseppe L.R."/>
            <person name="Gasser R.B."/>
        </authorList>
    </citation>
    <scope>NUCLEOTIDE SEQUENCE [LARGE SCALE GENOMIC DNA]</scope>
    <source>
        <strain evidence="1">ISS1029</strain>
    </source>
</reference>
<gene>
    <name evidence="1" type="ORF">T11_2853</name>
</gene>
<comment type="caution">
    <text evidence="1">The sequence shown here is derived from an EMBL/GenBank/DDBJ whole genome shotgun (WGS) entry which is preliminary data.</text>
</comment>
<sequence>MALMMLPNNQNHALPAFTCNSFATSAGPFCNFNNNYISIKIIKFKHFGILKLSYPDHNQNATLQQNIEISTFELKYYIEEFDFECASSLVNIEKE</sequence>
<proteinExistence type="predicted"/>
<evidence type="ECO:0000313" key="2">
    <source>
        <dbReference type="Proteomes" id="UP000055024"/>
    </source>
</evidence>
<evidence type="ECO:0000313" key="1">
    <source>
        <dbReference type="EMBL" id="KRZ14761.1"/>
    </source>
</evidence>
<name>A0A0V1HW18_9BILA</name>